<protein>
    <submittedName>
        <fullName evidence="1">Periplasmic heavy metal sensor</fullName>
    </submittedName>
</protein>
<keyword evidence="2" id="KW-1185">Reference proteome</keyword>
<sequence>MSRRVGIALVIVAAFLAAVVGVAAGRLWFAPPSAPGAALHALLHDGLDLDAGQKAQIETLERDFARRRVALEAEMKADNARLATAIEAEHALGPQVTAAIDANHRAMGTLQKATLDHIFGMRAVLRPDQARRFDAAVGKALTDGGR</sequence>
<reference evidence="1" key="1">
    <citation type="submission" date="2022-05" db="EMBL/GenBank/DDBJ databases">
        <title>Sphingomonas sp. strain RMG20 Genome sequencing and assembly.</title>
        <authorList>
            <person name="Kim I."/>
        </authorList>
    </citation>
    <scope>NUCLEOTIDE SEQUENCE</scope>
    <source>
        <strain evidence="1">RMG20</strain>
    </source>
</reference>
<dbReference type="EMBL" id="CP098401">
    <property type="protein sequence ID" value="URW74855.1"/>
    <property type="molecule type" value="Genomic_DNA"/>
</dbReference>
<proteinExistence type="predicted"/>
<evidence type="ECO:0000313" key="2">
    <source>
        <dbReference type="Proteomes" id="UP001055580"/>
    </source>
</evidence>
<dbReference type="InterPro" id="IPR025961">
    <property type="entry name" value="Metal_resist"/>
</dbReference>
<dbReference type="RefSeq" id="WP_250749973.1">
    <property type="nucleotide sequence ID" value="NZ_CP098401.1"/>
</dbReference>
<accession>A0ABY4TR57</accession>
<name>A0ABY4TR57_9SPHN</name>
<dbReference type="Pfam" id="PF13801">
    <property type="entry name" value="Metal_resist"/>
    <property type="match status" value="1"/>
</dbReference>
<gene>
    <name evidence="1" type="ORF">M9980_09780</name>
</gene>
<evidence type="ECO:0000313" key="1">
    <source>
        <dbReference type="EMBL" id="URW74855.1"/>
    </source>
</evidence>
<dbReference type="Gene3D" id="1.20.120.1490">
    <property type="match status" value="1"/>
</dbReference>
<organism evidence="1 2">
    <name type="scientific">Sphingomonas donggukensis</name>
    <dbReference type="NCBI Taxonomy" id="2949093"/>
    <lineage>
        <taxon>Bacteria</taxon>
        <taxon>Pseudomonadati</taxon>
        <taxon>Pseudomonadota</taxon>
        <taxon>Alphaproteobacteria</taxon>
        <taxon>Sphingomonadales</taxon>
        <taxon>Sphingomonadaceae</taxon>
        <taxon>Sphingomonas</taxon>
    </lineage>
</organism>
<dbReference type="Proteomes" id="UP001055580">
    <property type="component" value="Chromosome"/>
</dbReference>